<accession>A0ABS7VRI0</accession>
<dbReference type="Gene3D" id="1.10.3720.10">
    <property type="entry name" value="MetI-like"/>
    <property type="match status" value="1"/>
</dbReference>
<dbReference type="PANTHER" id="PTHR30193:SF37">
    <property type="entry name" value="INNER MEMBRANE ABC TRANSPORTER PERMEASE PROTEIN YCJO"/>
    <property type="match status" value="1"/>
</dbReference>
<keyword evidence="3" id="KW-1003">Cell membrane</keyword>
<evidence type="ECO:0000256" key="5">
    <source>
        <dbReference type="ARBA" id="ARBA00022989"/>
    </source>
</evidence>
<comment type="similarity">
    <text evidence="7">Belongs to the binding-protein-dependent transport system permease family.</text>
</comment>
<dbReference type="SUPFAM" id="SSF161098">
    <property type="entry name" value="MetI-like"/>
    <property type="match status" value="1"/>
</dbReference>
<proteinExistence type="inferred from homology"/>
<dbReference type="InterPro" id="IPR035906">
    <property type="entry name" value="MetI-like_sf"/>
</dbReference>
<sequence length="304" mass="34342">MTAAIAHTIHKAGHSRRRLRRALIPYLFLAPFFLTFLAFWLGPIIASFVYSFTDWRGVLQARFIGLANYERIYEDPRFWLALRNTAFYGLVYVTLLNTLALALALAIDSTWLRFRNGIKIGFFLPVTISLVVAAVMFEMIFANGVGLLNITLKALGLPQPDWLGDPKVAIWSIIILRIWRALGYYAVIYFAGLQAIPSDVKEAARLDGCRPWQVTWHMTLPLLKPVILFCIIMSTIWALELFDEAWVLTKGGPADSTLTIVIYLYQAGFQYIELGYAAAVSYVLTFLIVIAAIAQKLLIGREQQ</sequence>
<evidence type="ECO:0000256" key="6">
    <source>
        <dbReference type="ARBA" id="ARBA00023136"/>
    </source>
</evidence>
<feature type="transmembrane region" description="Helical" evidence="7">
    <location>
        <begin position="86"/>
        <end position="108"/>
    </location>
</feature>
<evidence type="ECO:0000256" key="2">
    <source>
        <dbReference type="ARBA" id="ARBA00022448"/>
    </source>
</evidence>
<dbReference type="Pfam" id="PF00528">
    <property type="entry name" value="BPD_transp_1"/>
    <property type="match status" value="1"/>
</dbReference>
<evidence type="ECO:0000256" key="3">
    <source>
        <dbReference type="ARBA" id="ARBA00022475"/>
    </source>
</evidence>
<evidence type="ECO:0000256" key="4">
    <source>
        <dbReference type="ARBA" id="ARBA00022692"/>
    </source>
</evidence>
<dbReference type="InterPro" id="IPR000515">
    <property type="entry name" value="MetI-like"/>
</dbReference>
<keyword evidence="4 7" id="KW-0812">Transmembrane</keyword>
<feature type="transmembrane region" description="Helical" evidence="7">
    <location>
        <begin position="274"/>
        <end position="294"/>
    </location>
</feature>
<evidence type="ECO:0000256" key="1">
    <source>
        <dbReference type="ARBA" id="ARBA00004651"/>
    </source>
</evidence>
<dbReference type="InterPro" id="IPR051393">
    <property type="entry name" value="ABC_transporter_permease"/>
</dbReference>
<evidence type="ECO:0000259" key="8">
    <source>
        <dbReference type="PROSITE" id="PS50928"/>
    </source>
</evidence>
<keyword evidence="5 7" id="KW-1133">Transmembrane helix</keyword>
<dbReference type="Proteomes" id="UP000704176">
    <property type="component" value="Unassembled WGS sequence"/>
</dbReference>
<feature type="transmembrane region" description="Helical" evidence="7">
    <location>
        <begin position="214"/>
        <end position="239"/>
    </location>
</feature>
<keyword evidence="2 7" id="KW-0813">Transport</keyword>
<dbReference type="EMBL" id="JAIRBM010000011">
    <property type="protein sequence ID" value="MBZ6077617.1"/>
    <property type="molecule type" value="Genomic_DNA"/>
</dbReference>
<dbReference type="PANTHER" id="PTHR30193">
    <property type="entry name" value="ABC TRANSPORTER PERMEASE PROTEIN"/>
    <property type="match status" value="1"/>
</dbReference>
<dbReference type="CDD" id="cd06261">
    <property type="entry name" value="TM_PBP2"/>
    <property type="match status" value="1"/>
</dbReference>
<feature type="transmembrane region" description="Helical" evidence="7">
    <location>
        <begin position="120"/>
        <end position="148"/>
    </location>
</feature>
<name>A0ABS7VRI0_9HYPH</name>
<evidence type="ECO:0000313" key="10">
    <source>
        <dbReference type="Proteomes" id="UP000704176"/>
    </source>
</evidence>
<reference evidence="9 10" key="1">
    <citation type="submission" date="2021-09" db="EMBL/GenBank/DDBJ databases">
        <title>The complete genome sequence of a new microorganism.</title>
        <authorList>
            <person name="Zi Z."/>
        </authorList>
    </citation>
    <scope>NUCLEOTIDE SEQUENCE [LARGE SCALE GENOMIC DNA]</scope>
    <source>
        <strain evidence="9 10">WGZ8</strain>
    </source>
</reference>
<comment type="subcellular location">
    <subcellularLocation>
        <location evidence="1 7">Cell membrane</location>
        <topology evidence="1 7">Multi-pass membrane protein</topology>
    </subcellularLocation>
</comment>
<evidence type="ECO:0000313" key="9">
    <source>
        <dbReference type="EMBL" id="MBZ6077617.1"/>
    </source>
</evidence>
<dbReference type="PROSITE" id="PS50928">
    <property type="entry name" value="ABC_TM1"/>
    <property type="match status" value="1"/>
</dbReference>
<feature type="transmembrane region" description="Helical" evidence="7">
    <location>
        <begin position="26"/>
        <end position="50"/>
    </location>
</feature>
<keyword evidence="6 7" id="KW-0472">Membrane</keyword>
<organism evidence="9 10">
    <name type="scientific">Microvirga puerhi</name>
    <dbReference type="NCBI Taxonomy" id="2876078"/>
    <lineage>
        <taxon>Bacteria</taxon>
        <taxon>Pseudomonadati</taxon>
        <taxon>Pseudomonadota</taxon>
        <taxon>Alphaproteobacteria</taxon>
        <taxon>Hyphomicrobiales</taxon>
        <taxon>Methylobacteriaceae</taxon>
        <taxon>Microvirga</taxon>
    </lineage>
</organism>
<comment type="caution">
    <text evidence="9">The sequence shown here is derived from an EMBL/GenBank/DDBJ whole genome shotgun (WGS) entry which is preliminary data.</text>
</comment>
<protein>
    <submittedName>
        <fullName evidence="9">Sugar ABC transporter permease</fullName>
    </submittedName>
</protein>
<gene>
    <name evidence="9" type="ORF">K9B37_15160</name>
</gene>
<dbReference type="RefSeq" id="WP_224314190.1">
    <property type="nucleotide sequence ID" value="NZ_JAIRBM010000011.1"/>
</dbReference>
<feature type="transmembrane region" description="Helical" evidence="7">
    <location>
        <begin position="168"/>
        <end position="193"/>
    </location>
</feature>
<keyword evidence="10" id="KW-1185">Reference proteome</keyword>
<feature type="domain" description="ABC transmembrane type-1" evidence="8">
    <location>
        <begin position="82"/>
        <end position="295"/>
    </location>
</feature>
<evidence type="ECO:0000256" key="7">
    <source>
        <dbReference type="RuleBase" id="RU363032"/>
    </source>
</evidence>